<comment type="subcellular location">
    <subcellularLocation>
        <location evidence="1">Nucleus</location>
    </subcellularLocation>
</comment>
<dbReference type="InterPro" id="IPR036236">
    <property type="entry name" value="Znf_C2H2_sf"/>
</dbReference>
<feature type="compositionally biased region" description="Low complexity" evidence="12">
    <location>
        <begin position="282"/>
        <end position="296"/>
    </location>
</feature>
<dbReference type="InterPro" id="IPR051007">
    <property type="entry name" value="creA/MIG_C2H2-ZnF"/>
</dbReference>
<feature type="compositionally biased region" description="Polar residues" evidence="12">
    <location>
        <begin position="542"/>
        <end position="564"/>
    </location>
</feature>
<dbReference type="PROSITE" id="PS50157">
    <property type="entry name" value="ZINC_FINGER_C2H2_2"/>
    <property type="match status" value="2"/>
</dbReference>
<evidence type="ECO:0000313" key="15">
    <source>
        <dbReference type="Proteomes" id="UP001151518"/>
    </source>
</evidence>
<feature type="domain" description="C2H2-type" evidence="13">
    <location>
        <begin position="20"/>
        <end position="47"/>
    </location>
</feature>
<evidence type="ECO:0000256" key="10">
    <source>
        <dbReference type="ARBA" id="ARBA00038023"/>
    </source>
</evidence>
<feature type="compositionally biased region" description="Low complexity" evidence="12">
    <location>
        <begin position="341"/>
        <end position="356"/>
    </location>
</feature>
<comment type="similarity">
    <text evidence="10">Belongs to the creA/MIG C2H2-type zinc-finger protein family.</text>
</comment>
<evidence type="ECO:0000256" key="3">
    <source>
        <dbReference type="ARBA" id="ARBA00022737"/>
    </source>
</evidence>
<evidence type="ECO:0000256" key="8">
    <source>
        <dbReference type="ARBA" id="ARBA00023163"/>
    </source>
</evidence>
<dbReference type="PANTHER" id="PTHR47428">
    <property type="entry name" value="REGULATORY PROTEIN MIG1-RELATED"/>
    <property type="match status" value="1"/>
</dbReference>
<evidence type="ECO:0000256" key="5">
    <source>
        <dbReference type="ARBA" id="ARBA00022833"/>
    </source>
</evidence>
<keyword evidence="5" id="KW-0862">Zinc</keyword>
<feature type="region of interest" description="Disordered" evidence="12">
    <location>
        <begin position="758"/>
        <end position="780"/>
    </location>
</feature>
<feature type="region of interest" description="Disordered" evidence="12">
    <location>
        <begin position="531"/>
        <end position="680"/>
    </location>
</feature>
<sequence length="780" mass="82071">MAPGNSTSTGAHRLEAPRPYKCPMCPKAFFRLEHQTRHIRTHTGERPHACTHPGCEKRFSRSDELTRHMRIHRPDAGVKRDSRSARRRPNSVHGLRGISSASMAGSALPATAGTTARRPHQLRAPPGLSPIVTCGPAFATTSANVSAYQRMPYSASAVAAPPSTLCAPLHHSYHYPHFYRQAPSSPHLSSTAAGHAGEMPSYTHHTYTDPSLSHADASVPYHYYRSHSMSPPRALGGNAGDCKAHHQYVVVQSPGYANAHTHSQPLSASSIASQVCSSMTSSSLQSSSSPLLSATLGSGGSGEARAPIVPHSSAPPHNPQAPNDNKLHANATASSSKRSRNNNNNEIVNNSRVSVSGGECSTNSGNNGLSSCMPSSFFVQKRSLFGRRTSSGLPPPPPLNLAVAHSQCLPLLPSIPHSASAITTSFSALRCNKPQMSQMPPTAPIVPDSNPLFSASNASPPPAVRSHGSATALLPSTADLPDFSAVSLRSATATATSHAADKMVSLLTGSSRSSATANGARLLFGPPSLGGSAGSHLDGTHSLPTTPIRSSYQTVPPLHTSQPLSHAHPASAMQPSQPVPGLSSSLSETASSATTTAPTPADTASPCNQFQPSSSAFAHSPASSGSSKNGSHTSSPLTPWIQQQHSQQNKQGLHLQRSQIAQQERSSIQNNKLEFSGPSIEDSASGMSSVYPYSYSIASHIRTPMRHSSKTELHSSTDLMPIIPGRPILHTKSARSVSAIADILNCTDRSELSRMRLPPPTPTAGHSQREHANVFTSPLD</sequence>
<dbReference type="GO" id="GO:0000978">
    <property type="term" value="F:RNA polymerase II cis-regulatory region sequence-specific DNA binding"/>
    <property type="evidence" value="ECO:0007669"/>
    <property type="project" value="TreeGrafter"/>
</dbReference>
<evidence type="ECO:0000256" key="12">
    <source>
        <dbReference type="SAM" id="MobiDB-lite"/>
    </source>
</evidence>
<evidence type="ECO:0000256" key="1">
    <source>
        <dbReference type="ARBA" id="ARBA00004123"/>
    </source>
</evidence>
<dbReference type="AlphaFoldDB" id="A0A9W8G9C7"/>
<dbReference type="GO" id="GO:0008270">
    <property type="term" value="F:zinc ion binding"/>
    <property type="evidence" value="ECO:0007669"/>
    <property type="project" value="UniProtKB-KW"/>
</dbReference>
<dbReference type="Pfam" id="PF00096">
    <property type="entry name" value="zf-C2H2"/>
    <property type="match status" value="2"/>
</dbReference>
<dbReference type="GO" id="GO:0005634">
    <property type="term" value="C:nucleus"/>
    <property type="evidence" value="ECO:0007669"/>
    <property type="project" value="UniProtKB-SubCell"/>
</dbReference>
<feature type="region of interest" description="Disordered" evidence="12">
    <location>
        <begin position="184"/>
        <end position="207"/>
    </location>
</feature>
<feature type="region of interest" description="Disordered" evidence="12">
    <location>
        <begin position="433"/>
        <end position="469"/>
    </location>
</feature>
<evidence type="ECO:0000256" key="2">
    <source>
        <dbReference type="ARBA" id="ARBA00022723"/>
    </source>
</evidence>
<dbReference type="SUPFAM" id="SSF57667">
    <property type="entry name" value="beta-beta-alpha zinc fingers"/>
    <property type="match status" value="1"/>
</dbReference>
<dbReference type="Proteomes" id="UP001151518">
    <property type="component" value="Unassembled WGS sequence"/>
</dbReference>
<evidence type="ECO:0000256" key="9">
    <source>
        <dbReference type="ARBA" id="ARBA00023242"/>
    </source>
</evidence>
<feature type="domain" description="C2H2-type" evidence="13">
    <location>
        <begin position="48"/>
        <end position="77"/>
    </location>
</feature>
<evidence type="ECO:0000313" key="14">
    <source>
        <dbReference type="EMBL" id="KAJ2677575.1"/>
    </source>
</evidence>
<dbReference type="InterPro" id="IPR013087">
    <property type="entry name" value="Znf_C2H2_type"/>
</dbReference>
<gene>
    <name evidence="14" type="ORF">GGI25_003095</name>
</gene>
<dbReference type="FunFam" id="3.30.160.60:FF:000125">
    <property type="entry name" value="Putative zinc finger protein 143"/>
    <property type="match status" value="1"/>
</dbReference>
<dbReference type="OrthoDB" id="654211at2759"/>
<dbReference type="PROSITE" id="PS00028">
    <property type="entry name" value="ZINC_FINGER_C2H2_1"/>
    <property type="match status" value="2"/>
</dbReference>
<evidence type="ECO:0000259" key="13">
    <source>
        <dbReference type="PROSITE" id="PS50157"/>
    </source>
</evidence>
<evidence type="ECO:0000256" key="6">
    <source>
        <dbReference type="ARBA" id="ARBA00023015"/>
    </source>
</evidence>
<dbReference type="GO" id="GO:0000433">
    <property type="term" value="P:carbon catabolite repression of transcription from RNA polymerase II promoter by glucose"/>
    <property type="evidence" value="ECO:0007669"/>
    <property type="project" value="TreeGrafter"/>
</dbReference>
<accession>A0A9W8G9C7</accession>
<feature type="compositionally biased region" description="Low complexity" evidence="12">
    <location>
        <begin position="583"/>
        <end position="636"/>
    </location>
</feature>
<dbReference type="GO" id="GO:0005737">
    <property type="term" value="C:cytoplasm"/>
    <property type="evidence" value="ECO:0007669"/>
    <property type="project" value="TreeGrafter"/>
</dbReference>
<dbReference type="EMBL" id="JANBTW010000031">
    <property type="protein sequence ID" value="KAJ2677575.1"/>
    <property type="molecule type" value="Genomic_DNA"/>
</dbReference>
<reference evidence="14" key="1">
    <citation type="submission" date="2022-07" db="EMBL/GenBank/DDBJ databases">
        <title>Phylogenomic reconstructions and comparative analyses of Kickxellomycotina fungi.</title>
        <authorList>
            <person name="Reynolds N.K."/>
            <person name="Stajich J.E."/>
            <person name="Barry K."/>
            <person name="Grigoriev I.V."/>
            <person name="Crous P."/>
            <person name="Smith M.E."/>
        </authorList>
    </citation>
    <scope>NUCLEOTIDE SEQUENCE</scope>
    <source>
        <strain evidence="14">NRRL 3115</strain>
    </source>
</reference>
<evidence type="ECO:0000256" key="4">
    <source>
        <dbReference type="ARBA" id="ARBA00022771"/>
    </source>
</evidence>
<keyword evidence="4 11" id="KW-0863">Zinc-finger</keyword>
<dbReference type="Gene3D" id="3.30.160.60">
    <property type="entry name" value="Classic Zinc Finger"/>
    <property type="match status" value="2"/>
</dbReference>
<evidence type="ECO:0000256" key="7">
    <source>
        <dbReference type="ARBA" id="ARBA00023125"/>
    </source>
</evidence>
<dbReference type="FunFam" id="3.30.160.60:FF:000089">
    <property type="entry name" value="DNA-binding protein creA"/>
    <property type="match status" value="1"/>
</dbReference>
<proteinExistence type="inferred from homology"/>
<keyword evidence="8" id="KW-0804">Transcription</keyword>
<feature type="region of interest" description="Disordered" evidence="12">
    <location>
        <begin position="76"/>
        <end position="124"/>
    </location>
</feature>
<keyword evidence="6" id="KW-0805">Transcription regulation</keyword>
<name>A0A9W8G9C7_9FUNG</name>
<organism evidence="14 15">
    <name type="scientific">Coemansia spiralis</name>
    <dbReference type="NCBI Taxonomy" id="417178"/>
    <lineage>
        <taxon>Eukaryota</taxon>
        <taxon>Fungi</taxon>
        <taxon>Fungi incertae sedis</taxon>
        <taxon>Zoopagomycota</taxon>
        <taxon>Kickxellomycotina</taxon>
        <taxon>Kickxellomycetes</taxon>
        <taxon>Kickxellales</taxon>
        <taxon>Kickxellaceae</taxon>
        <taxon>Coemansia</taxon>
    </lineage>
</organism>
<feature type="region of interest" description="Disordered" evidence="12">
    <location>
        <begin position="282"/>
        <end position="362"/>
    </location>
</feature>
<comment type="caution">
    <text evidence="14">The sequence shown here is derived from an EMBL/GenBank/DDBJ whole genome shotgun (WGS) entry which is preliminary data.</text>
</comment>
<dbReference type="PANTHER" id="PTHR47428:SF1">
    <property type="entry name" value="REGULATORY PROTEIN MIG1-RELATED"/>
    <property type="match status" value="1"/>
</dbReference>
<keyword evidence="9" id="KW-0539">Nucleus</keyword>
<feature type="compositionally biased region" description="Polar residues" evidence="12">
    <location>
        <begin position="640"/>
        <end position="673"/>
    </location>
</feature>
<protein>
    <recommendedName>
        <fullName evidence="13">C2H2-type domain-containing protein</fullName>
    </recommendedName>
</protein>
<evidence type="ECO:0000256" key="11">
    <source>
        <dbReference type="PROSITE-ProRule" id="PRU00042"/>
    </source>
</evidence>
<dbReference type="SMART" id="SM00355">
    <property type="entry name" value="ZnF_C2H2"/>
    <property type="match status" value="2"/>
</dbReference>
<keyword evidence="2" id="KW-0479">Metal-binding</keyword>
<keyword evidence="3" id="KW-0677">Repeat</keyword>
<keyword evidence="7" id="KW-0238">DNA-binding</keyword>